<name>A0A4R0JKB1_9ACTN</name>
<evidence type="ECO:0008006" key="3">
    <source>
        <dbReference type="Google" id="ProtNLM"/>
    </source>
</evidence>
<gene>
    <name evidence="1" type="ORF">E0H75_27220</name>
</gene>
<organism evidence="1 2">
    <name type="scientific">Kribbella capetownensis</name>
    <dbReference type="NCBI Taxonomy" id="1572659"/>
    <lineage>
        <taxon>Bacteria</taxon>
        <taxon>Bacillati</taxon>
        <taxon>Actinomycetota</taxon>
        <taxon>Actinomycetes</taxon>
        <taxon>Propionibacteriales</taxon>
        <taxon>Kribbellaceae</taxon>
        <taxon>Kribbella</taxon>
    </lineage>
</organism>
<dbReference type="OrthoDB" id="5124141at2"/>
<keyword evidence="2" id="KW-1185">Reference proteome</keyword>
<dbReference type="Pfam" id="PF18143">
    <property type="entry name" value="HAD_SAK_2"/>
    <property type="match status" value="1"/>
</dbReference>
<evidence type="ECO:0000313" key="1">
    <source>
        <dbReference type="EMBL" id="TCC46740.1"/>
    </source>
</evidence>
<dbReference type="AlphaFoldDB" id="A0A4R0JKB1"/>
<evidence type="ECO:0000313" key="2">
    <source>
        <dbReference type="Proteomes" id="UP000293342"/>
    </source>
</evidence>
<dbReference type="RefSeq" id="WP_131516476.1">
    <property type="nucleotide sequence ID" value="NZ_SJKD01000006.1"/>
</dbReference>
<accession>A0A4R0JKB1</accession>
<sequence>MRPLLLLDFDGPLNPYRSRETPPGYVRHEIVEGERTWEVRINPQHGVELKALAGTFDLVWATSWEHGANRLLSPLLGLPSDLPTILWPDRTPVRRGSWKTPYVADWVGNRPFVWIDDDVDSDDVRFFRRDHQLVHQVDPRTGLTATDFAAIRAWADGKSFADKEIPPHP</sequence>
<comment type="caution">
    <text evidence="1">The sequence shown here is derived from an EMBL/GenBank/DDBJ whole genome shotgun (WGS) entry which is preliminary data.</text>
</comment>
<reference evidence="1 2" key="1">
    <citation type="submission" date="2019-02" db="EMBL/GenBank/DDBJ databases">
        <title>Kribbella capetownensis sp. nov. and Kribbella speibonae sp. nov., isolated from soil.</title>
        <authorList>
            <person name="Curtis S.M."/>
            <person name="Norton I."/>
            <person name="Everest G.J."/>
            <person name="Meyers P.R."/>
        </authorList>
    </citation>
    <scope>NUCLEOTIDE SEQUENCE [LARGE SCALE GENOMIC DNA]</scope>
    <source>
        <strain evidence="1 2">YM53</strain>
    </source>
</reference>
<dbReference type="EMBL" id="SJKD01000006">
    <property type="protein sequence ID" value="TCC46740.1"/>
    <property type="molecule type" value="Genomic_DNA"/>
</dbReference>
<dbReference type="Proteomes" id="UP000293342">
    <property type="component" value="Unassembled WGS sequence"/>
</dbReference>
<protein>
    <recommendedName>
        <fullName evidence="3">Secreted protein</fullName>
    </recommendedName>
</protein>
<proteinExistence type="predicted"/>